<reference evidence="3 4" key="1">
    <citation type="submission" date="2016-03" db="EMBL/GenBank/DDBJ databases">
        <authorList>
            <person name="Devillers H."/>
        </authorList>
    </citation>
    <scope>NUCLEOTIDE SEQUENCE [LARGE SCALE GENOMIC DNA]</scope>
    <source>
        <strain evidence="3">CBS 10888</strain>
    </source>
</reference>
<evidence type="ECO:0000259" key="2">
    <source>
        <dbReference type="Pfam" id="PF03184"/>
    </source>
</evidence>
<protein>
    <submittedName>
        <fullName evidence="3">LADA_0F06854g1_1</fullName>
    </submittedName>
</protein>
<dbReference type="OrthoDB" id="4033386at2759"/>
<feature type="region of interest" description="Disordered" evidence="1">
    <location>
        <begin position="748"/>
        <end position="771"/>
    </location>
</feature>
<dbReference type="InterPro" id="IPR004875">
    <property type="entry name" value="DDE_SF_endonuclease_dom"/>
</dbReference>
<dbReference type="Proteomes" id="UP000190274">
    <property type="component" value="Chromosome F"/>
</dbReference>
<evidence type="ECO:0000256" key="1">
    <source>
        <dbReference type="SAM" id="MobiDB-lite"/>
    </source>
</evidence>
<accession>A0A1G4JKP2</accession>
<gene>
    <name evidence="3" type="ORF">LADA_0F06854G</name>
</gene>
<evidence type="ECO:0000313" key="4">
    <source>
        <dbReference type="Proteomes" id="UP000190274"/>
    </source>
</evidence>
<dbReference type="GO" id="GO:0005634">
    <property type="term" value="C:nucleus"/>
    <property type="evidence" value="ECO:0007669"/>
    <property type="project" value="TreeGrafter"/>
</dbReference>
<keyword evidence="4" id="KW-1185">Reference proteome</keyword>
<dbReference type="EMBL" id="LT598458">
    <property type="protein sequence ID" value="SCU90872.1"/>
    <property type="molecule type" value="Genomic_DNA"/>
</dbReference>
<dbReference type="InterPro" id="IPR050863">
    <property type="entry name" value="CenT-Element_Derived"/>
</dbReference>
<dbReference type="PANTHER" id="PTHR19303">
    <property type="entry name" value="TRANSPOSON"/>
    <property type="match status" value="1"/>
</dbReference>
<dbReference type="PANTHER" id="PTHR19303:SF74">
    <property type="entry name" value="POGO TRANSPOSABLE ELEMENT WITH KRAB DOMAIN"/>
    <property type="match status" value="1"/>
</dbReference>
<dbReference type="AlphaFoldDB" id="A0A1G4JKP2"/>
<name>A0A1G4JKP2_9SACH</name>
<feature type="domain" description="DDE-1" evidence="2">
    <location>
        <begin position="449"/>
        <end position="648"/>
    </location>
</feature>
<dbReference type="STRING" id="1266660.A0A1G4JKP2"/>
<dbReference type="GO" id="GO:0003677">
    <property type="term" value="F:DNA binding"/>
    <property type="evidence" value="ECO:0007669"/>
    <property type="project" value="TreeGrafter"/>
</dbReference>
<dbReference type="Pfam" id="PF03184">
    <property type="entry name" value="DDE_1"/>
    <property type="match status" value="1"/>
</dbReference>
<organism evidence="3 4">
    <name type="scientific">Lachancea dasiensis</name>
    <dbReference type="NCBI Taxonomy" id="1072105"/>
    <lineage>
        <taxon>Eukaryota</taxon>
        <taxon>Fungi</taxon>
        <taxon>Dikarya</taxon>
        <taxon>Ascomycota</taxon>
        <taxon>Saccharomycotina</taxon>
        <taxon>Saccharomycetes</taxon>
        <taxon>Saccharomycetales</taxon>
        <taxon>Saccharomycetaceae</taxon>
        <taxon>Lachancea</taxon>
    </lineage>
</organism>
<dbReference type="Gene3D" id="3.30.420.10">
    <property type="entry name" value="Ribonuclease H-like superfamily/Ribonuclease H"/>
    <property type="match status" value="1"/>
</dbReference>
<feature type="compositionally biased region" description="Polar residues" evidence="1">
    <location>
        <begin position="748"/>
        <end position="757"/>
    </location>
</feature>
<evidence type="ECO:0000313" key="3">
    <source>
        <dbReference type="EMBL" id="SCU90872.1"/>
    </source>
</evidence>
<proteinExistence type="predicted"/>
<sequence>MSSSCIGRVLFQQDYRRYKIVRKELVSFLTAEGLDHANPDLVLLLSRNVHSNGVHLYLPLMCAEVCRQTNSGSQYRILLHFRHHGEFPRVLANTHGATTTSTLLPVCGMCDWDLVIPAAHYLLANSRPSGDYSHLTLSQKQKRFNGEKAKIAAKEFLDTANPSKSVVAHRYGVSLSTLNDAIKRLKRQRDLASTGEVGQPMDYRLAPDQPTRKRVASVALLNVLNSPVSPSKRCKLVPHISFKYNIPERTLRDRLKSVNPSISRVAEGVRRRKLSASSEQFLTTLYAISNMQNAQITVKQADAVCELMATTTDCAEIKMSNMSMALEPNGTINLPRLLSDREVQLGKNFGWRFRQRNGFGSSKAKRMDSARLKASDVNNIAMWLNEDAYNTLGSTPAELVFNADEIGFAHTLNTSNKHARYVSMNNPRNSHKKGVVYKVKETGADPKSLTTVTACVSAAGQIVPPMVTAASSIAKHKTECHIFNPRFEALAKPKLHTGVEDKVNLVFTSNGWNNSKAFFEYVKWFDAHTLQTAKEHSSNGILRQRVLIVDNHYSHYCQQVLDFVTERRIVLLLLPPNTTHILQPLDVGVFSNLKKKVRTLATEWCPNPTLGPDGKPRYGHFDVLCNFINALNHTLCHDFESSTISQAFRTAGVYPPERSLFNPAVRTVMKHFDAHAKMKDIFLNKILPISQGSIPRSRTIAGATVAGPESPPSPLISLVGNEAFFIGEEELESLDFLSVNADHIIHQASSEELPTHSSEGEEDKSQEVKDEVPSVTTLTADFVSKFTFEDVLKLVTDLISGENEGEDISLVPKLMERLDKCSELAFGAGPHLTITKELFLEQQANVMGIVMYLIYFGACFLGLREQSKIEEALKIYESGADAAAQSQGPAGARLTTDVLRDLSKKQFFKLFPRVSGNIDRDISRKIAHMQGTAHDSSSMSEALVNELGSSVWDFLQGMVKDPSSVLNLQSEDLKKKVLSTALNAPQALAKAATIRSMFDHNGKMPFNKKHLPLVSRIESVGAVPEELLNSALSDQEFETRVAALRELATRTLEELAAMEADEESLEGDTMTDEDLLDSEDRNQKLLQNWFLVYHIDNVVGRITKNRENWRLKRQNQVYKTKIEALTLAISEMANNVRASQDLLPFPGAPNQLFNLGVQDGFCGAEDPSGGLSNPFV</sequence>
<dbReference type="InterPro" id="IPR036397">
    <property type="entry name" value="RNaseH_sf"/>
</dbReference>